<evidence type="ECO:0000313" key="3">
    <source>
        <dbReference type="Proteomes" id="UP001218218"/>
    </source>
</evidence>
<organism evidence="2 3">
    <name type="scientific">Mycena albidolilacea</name>
    <dbReference type="NCBI Taxonomy" id="1033008"/>
    <lineage>
        <taxon>Eukaryota</taxon>
        <taxon>Fungi</taxon>
        <taxon>Dikarya</taxon>
        <taxon>Basidiomycota</taxon>
        <taxon>Agaricomycotina</taxon>
        <taxon>Agaricomycetes</taxon>
        <taxon>Agaricomycetidae</taxon>
        <taxon>Agaricales</taxon>
        <taxon>Marasmiineae</taxon>
        <taxon>Mycenaceae</taxon>
        <taxon>Mycena</taxon>
    </lineage>
</organism>
<protein>
    <submittedName>
        <fullName evidence="2">Uncharacterized protein</fullName>
    </submittedName>
</protein>
<comment type="caution">
    <text evidence="2">The sequence shown here is derived from an EMBL/GenBank/DDBJ whole genome shotgun (WGS) entry which is preliminary data.</text>
</comment>
<evidence type="ECO:0000313" key="2">
    <source>
        <dbReference type="EMBL" id="KAJ7314792.1"/>
    </source>
</evidence>
<evidence type="ECO:0000256" key="1">
    <source>
        <dbReference type="SAM" id="SignalP"/>
    </source>
</evidence>
<feature type="signal peptide" evidence="1">
    <location>
        <begin position="1"/>
        <end position="19"/>
    </location>
</feature>
<dbReference type="EMBL" id="JARIHO010000065">
    <property type="protein sequence ID" value="KAJ7314792.1"/>
    <property type="molecule type" value="Genomic_DNA"/>
</dbReference>
<feature type="chain" id="PRO_5042059903" evidence="1">
    <location>
        <begin position="20"/>
        <end position="563"/>
    </location>
</feature>
<gene>
    <name evidence="2" type="ORF">DFH08DRAFT_427067</name>
</gene>
<dbReference type="InterPro" id="IPR038921">
    <property type="entry name" value="YOR389W-like"/>
</dbReference>
<keyword evidence="1" id="KW-0732">Signal</keyword>
<dbReference type="PANTHER" id="PTHR35204:SF1">
    <property type="entry name" value="ENTEROTOXIN"/>
    <property type="match status" value="1"/>
</dbReference>
<accession>A0AAD7EEF8</accession>
<dbReference type="AlphaFoldDB" id="A0AAD7EEF8"/>
<dbReference type="Proteomes" id="UP001218218">
    <property type="component" value="Unassembled WGS sequence"/>
</dbReference>
<proteinExistence type="predicted"/>
<reference evidence="2" key="1">
    <citation type="submission" date="2023-03" db="EMBL/GenBank/DDBJ databases">
        <title>Massive genome expansion in bonnet fungi (Mycena s.s.) driven by repeated elements and novel gene families across ecological guilds.</title>
        <authorList>
            <consortium name="Lawrence Berkeley National Laboratory"/>
            <person name="Harder C.B."/>
            <person name="Miyauchi S."/>
            <person name="Viragh M."/>
            <person name="Kuo A."/>
            <person name="Thoen E."/>
            <person name="Andreopoulos B."/>
            <person name="Lu D."/>
            <person name="Skrede I."/>
            <person name="Drula E."/>
            <person name="Henrissat B."/>
            <person name="Morin E."/>
            <person name="Kohler A."/>
            <person name="Barry K."/>
            <person name="LaButti K."/>
            <person name="Morin E."/>
            <person name="Salamov A."/>
            <person name="Lipzen A."/>
            <person name="Mereny Z."/>
            <person name="Hegedus B."/>
            <person name="Baldrian P."/>
            <person name="Stursova M."/>
            <person name="Weitz H."/>
            <person name="Taylor A."/>
            <person name="Grigoriev I.V."/>
            <person name="Nagy L.G."/>
            <person name="Martin F."/>
            <person name="Kauserud H."/>
        </authorList>
    </citation>
    <scope>NUCLEOTIDE SEQUENCE</scope>
    <source>
        <strain evidence="2">CBHHK002</strain>
    </source>
</reference>
<name>A0AAD7EEF8_9AGAR</name>
<dbReference type="PANTHER" id="PTHR35204">
    <property type="entry name" value="YALI0A21131P"/>
    <property type="match status" value="1"/>
</dbReference>
<keyword evidence="3" id="KW-1185">Reference proteome</keyword>
<sequence length="563" mass="63505">MRVSDVSLGLAFLCHVAQANQIPVQLASSSIDATSAPTSQWTDLTARPHDNATSQLIFDNVNSISQHWTHTRYRNGHSIIPGTVPVGTLLYHGRDSEELPTFPEWASTDPEHSFPFCGDRESNGTITGCWHLTLVATRSLKVLYFDGSSASNIKDGGTLDIQDLLVWGEVDPTRWLDERARINALCAWGKEFGLDGFFRMEMDFEIMLCDFSQGVELISTDYLASWWARHVTPPLWRPTERSAVRSSLLSSNETLAAKVLIFEAVRAGSWHNSYPGESRVVVDLTGFISLYDTTLAPSLVPLRQGLERWDHRTAGISATDLTGLRIRLSEVLSRGPDAVGSGVDWRTLYRVVLERYAERLELTEYLLNTTASHNVNDRASQIQTQLRVMLTPYILYTSRPTPHSISVSVDDSWALSVWQGCATRHTAHIHASTTLRSRLTISERLLLRALDETNREICRVVVRMWVAGVHAGLDSLIPLEGNKPAADPLLIVQGWRSEASALMQWLDWGVWVKCRPACGVEEMCYLPTWPFFWDMILDPEGKDERWKRPQPRCVRQFEPYSKL</sequence>